<feature type="domain" description="Reverse transcriptase" evidence="2">
    <location>
        <begin position="536"/>
        <end position="802"/>
    </location>
</feature>
<protein>
    <recommendedName>
        <fullName evidence="2">Reverse transcriptase domain-containing protein</fullName>
    </recommendedName>
</protein>
<feature type="region of interest" description="Disordered" evidence="1">
    <location>
        <begin position="1"/>
        <end position="29"/>
    </location>
</feature>
<dbReference type="InterPro" id="IPR043502">
    <property type="entry name" value="DNA/RNA_pol_sf"/>
</dbReference>
<dbReference type="CDD" id="cd01650">
    <property type="entry name" value="RT_nLTR_like"/>
    <property type="match status" value="1"/>
</dbReference>
<dbReference type="OrthoDB" id="6744687at2759"/>
<dbReference type="GO" id="GO:0003824">
    <property type="term" value="F:catalytic activity"/>
    <property type="evidence" value="ECO:0007669"/>
    <property type="project" value="InterPro"/>
</dbReference>
<dbReference type="PANTHER" id="PTHR47027:SF20">
    <property type="entry name" value="REVERSE TRANSCRIPTASE-LIKE PROTEIN WITH RNA-DIRECTED DNA POLYMERASE DOMAIN"/>
    <property type="match status" value="1"/>
</dbReference>
<dbReference type="EMBL" id="CAACVG010004823">
    <property type="protein sequence ID" value="VEN38674.1"/>
    <property type="molecule type" value="Genomic_DNA"/>
</dbReference>
<gene>
    <name evidence="3" type="ORF">CALMAC_LOCUS3481</name>
</gene>
<dbReference type="GO" id="GO:0071897">
    <property type="term" value="P:DNA biosynthetic process"/>
    <property type="evidence" value="ECO:0007669"/>
    <property type="project" value="UniProtKB-ARBA"/>
</dbReference>
<evidence type="ECO:0000256" key="1">
    <source>
        <dbReference type="SAM" id="MobiDB-lite"/>
    </source>
</evidence>
<sequence length="996" mass="116303">MKNNKTKGMVPQVGMANKPKSHASTEVSLADSGGGNYSLNDRGHTTLFVATYNIRTMRHTEKLIELEEELKTVKWDILGLCETRLPGEKCTTLKTGHVLYQNNKQENSHIGGTAIMIHKKWKNAITKTRSISSRVMYIVIKLSKRYKIQVTQVYAPTSNADDEEIENMYDEISRAQSDEKTQYKIIMGDFNGKIGENNKDGVKNRGKFGLGNMNERGERLLNFLQESDLYCMNTFFQKPKKRRWTWKSPDSITKNEIDYILTNKKKIIQDVSILNRFSTGSDHRMLRAKIKINHKSERRKLITSRTYPTILEIQQNKERYQKEIENHLSPIKTIRELTVNEIETRVRASVTTAINNICVSKNKQSEKITQQTKDLLEKRRKLDKSKPEYEELNNIIKKEIRRDIRKYNTRIIEEVIENNKNMKIVKNLNTTGRPRINQLKNAEGEVKTEKEEIIKIIENFYGELYESKISRPQEEYSRVIKNVGSETIPEITISEIEDTLNHMKNGKAPGNDGITCEMIKTGGHQLLETMRILLNRCITTGEIPETWYEAQMILLHKKGDILNINNYRPISLLCHPYKLLTKIITTRLTNKFDNYQPVEQAGFRKGYSTIEHIQTIRLLIEKCTEYNIPLHLAFIDYNKAFDSIELWAVYKAMNNARIDSRYRILLKNIYDHATFHIKINDDTVTRKIPMKRGVRQGDTISPKLFTLALEDVFKTVNWDRKGIKIDGNFLNHLRYADDIVIFSTNLDELQEMITDLKSKSEMVGLTMNLEKTKIMTSEKRNINIDGHIIPKTEEYIYLGHEIHLGKTNQSAEVTRRIKLTWAAVGKLKNVIYNKDIPINLKRKVFNSCILPVMTYGMETMALTIKSAYRLRCTQRAIERRMLGISLRDHIRNEVIRNKSKVTDVITSVSKMKWNWVGHVARQDNQRWTKQLIHWRPRQNKRSVGRPQQRWIDDIKKKAGTKWHQVAQNRKEWQRNGFRLSVIYSQTPKHQPQAKHE</sequence>
<dbReference type="Proteomes" id="UP000410492">
    <property type="component" value="Unassembled WGS sequence"/>
</dbReference>
<accession>A0A653BSV8</accession>
<evidence type="ECO:0000259" key="2">
    <source>
        <dbReference type="PROSITE" id="PS50878"/>
    </source>
</evidence>
<dbReference type="AlphaFoldDB" id="A0A653BSV8"/>
<keyword evidence="4" id="KW-1185">Reference proteome</keyword>
<dbReference type="InterPro" id="IPR043128">
    <property type="entry name" value="Rev_trsase/Diguanyl_cyclase"/>
</dbReference>
<dbReference type="InterPro" id="IPR005135">
    <property type="entry name" value="Endo/exonuclease/phosphatase"/>
</dbReference>
<dbReference type="SUPFAM" id="SSF56219">
    <property type="entry name" value="DNase I-like"/>
    <property type="match status" value="1"/>
</dbReference>
<dbReference type="Pfam" id="PF00078">
    <property type="entry name" value="RVT_1"/>
    <property type="match status" value="1"/>
</dbReference>
<dbReference type="PANTHER" id="PTHR47027">
    <property type="entry name" value="REVERSE TRANSCRIPTASE DOMAIN-CONTAINING PROTEIN"/>
    <property type="match status" value="1"/>
</dbReference>
<dbReference type="PROSITE" id="PS50878">
    <property type="entry name" value="RT_POL"/>
    <property type="match status" value="1"/>
</dbReference>
<organism evidence="3 4">
    <name type="scientific">Callosobruchus maculatus</name>
    <name type="common">Southern cowpea weevil</name>
    <name type="synonym">Pulse bruchid</name>
    <dbReference type="NCBI Taxonomy" id="64391"/>
    <lineage>
        <taxon>Eukaryota</taxon>
        <taxon>Metazoa</taxon>
        <taxon>Ecdysozoa</taxon>
        <taxon>Arthropoda</taxon>
        <taxon>Hexapoda</taxon>
        <taxon>Insecta</taxon>
        <taxon>Pterygota</taxon>
        <taxon>Neoptera</taxon>
        <taxon>Endopterygota</taxon>
        <taxon>Coleoptera</taxon>
        <taxon>Polyphaga</taxon>
        <taxon>Cucujiformia</taxon>
        <taxon>Chrysomeloidea</taxon>
        <taxon>Chrysomelidae</taxon>
        <taxon>Bruchinae</taxon>
        <taxon>Bruchini</taxon>
        <taxon>Callosobruchus</taxon>
    </lineage>
</organism>
<dbReference type="Pfam" id="PF14529">
    <property type="entry name" value="Exo_endo_phos_2"/>
    <property type="match status" value="1"/>
</dbReference>
<proteinExistence type="predicted"/>
<name>A0A653BSV8_CALMS</name>
<reference evidence="3 4" key="1">
    <citation type="submission" date="2019-01" db="EMBL/GenBank/DDBJ databases">
        <authorList>
            <person name="Sayadi A."/>
        </authorList>
    </citation>
    <scope>NUCLEOTIDE SEQUENCE [LARGE SCALE GENOMIC DNA]</scope>
</reference>
<dbReference type="Gene3D" id="3.60.10.10">
    <property type="entry name" value="Endonuclease/exonuclease/phosphatase"/>
    <property type="match status" value="1"/>
</dbReference>
<dbReference type="SUPFAM" id="SSF56672">
    <property type="entry name" value="DNA/RNA polymerases"/>
    <property type="match status" value="1"/>
</dbReference>
<dbReference type="InterPro" id="IPR000477">
    <property type="entry name" value="RT_dom"/>
</dbReference>
<evidence type="ECO:0000313" key="3">
    <source>
        <dbReference type="EMBL" id="VEN38674.1"/>
    </source>
</evidence>
<dbReference type="InterPro" id="IPR036691">
    <property type="entry name" value="Endo/exonu/phosph_ase_sf"/>
</dbReference>
<evidence type="ECO:0000313" key="4">
    <source>
        <dbReference type="Proteomes" id="UP000410492"/>
    </source>
</evidence>
<dbReference type="Gene3D" id="3.30.70.270">
    <property type="match status" value="1"/>
</dbReference>
<dbReference type="CDD" id="cd09076">
    <property type="entry name" value="L1-EN"/>
    <property type="match status" value="1"/>
</dbReference>